<keyword evidence="6" id="KW-0998">Cell outer membrane</keyword>
<dbReference type="InterPro" id="IPR057601">
    <property type="entry name" value="Oar-like_b-barrel"/>
</dbReference>
<reference evidence="9" key="1">
    <citation type="submission" date="2023-03" db="EMBL/GenBank/DDBJ databases">
        <title>Edaphobacter sp.</title>
        <authorList>
            <person name="Huber K.J."/>
            <person name="Papendorf J."/>
            <person name="Pilke C."/>
            <person name="Bunk B."/>
            <person name="Sproeer C."/>
            <person name="Pester M."/>
        </authorList>
    </citation>
    <scope>NUCLEOTIDE SEQUENCE</scope>
    <source>
        <strain evidence="9">DSM 109919</strain>
    </source>
</reference>
<dbReference type="Gene3D" id="2.60.40.1120">
    <property type="entry name" value="Carboxypeptidase-like, regulatory domain"/>
    <property type="match status" value="1"/>
</dbReference>
<gene>
    <name evidence="9" type="ORF">P4G45_01055</name>
</gene>
<dbReference type="InterPro" id="IPR039426">
    <property type="entry name" value="TonB-dep_rcpt-like"/>
</dbReference>
<evidence type="ECO:0000256" key="7">
    <source>
        <dbReference type="SAM" id="SignalP"/>
    </source>
</evidence>
<proteinExistence type="predicted"/>
<dbReference type="GO" id="GO:0015344">
    <property type="term" value="F:siderophore uptake transmembrane transporter activity"/>
    <property type="evidence" value="ECO:0007669"/>
    <property type="project" value="TreeGrafter"/>
</dbReference>
<evidence type="ECO:0000256" key="4">
    <source>
        <dbReference type="ARBA" id="ARBA00022692"/>
    </source>
</evidence>
<sequence length="1162" mass="123967">MLLLAVLCGAALLAPAPIFGQMDQGTITGVVQDASGAVISQSNVTLTSIDSGLVLKETTDANGVYTFSPIKIGNYTISANSAGFSVTTQEHIHLDVQARLNIVLILKPGAVTDTVTVSTAPPLLQTQSGSVGQVMSTEVINNIPLNGRNAVYVAQLAAGVVQGVGGRGVGTGDFSANGQRPTQNNFILDGIDNNTAVPDFLSGSSFVVNPPPDALAEFNIQTNSYSAELGHSAGAVMNTSVKSGTNQIHGSLWEYIRNTAFDAKDFNAKTIPAYHENQFGATLGAPILKNRLFFFGYAEANRIVFGQTFTQSVPTPLMRMGNFSELLKPSLTSQGAAVTLYQPGSAGTQLLTCNGQQNVICPSNINQVALNLLKLYPLPNTNGANLYNNYVDNTNAVANSWQWGTRLDWNISPKDQTFVRFSYLNAPSNYPAPLGPILDGGAYGADGKVINQADNLAFSETHLFSPTLINEVRFGYNYGNFGFQQAAFNTPDLAASLGLGGIPSGGPLGGGLPLVTLSGITGFGQPGYYPNHKSEDVYEILDNVTKILGNHSLKAGILLQSVRFPFFSPPNARGTYTFGGFFTSNPGKANTGFGVADFLENEMTSASVPAYQHLDFSHWTRGAYIQDDWRVTNKLTLNMGVRYDYYQPLKEVAGKFANFYMQAVGPASGQATLTYTKTQENALLSPVFLNLLAANHVAVNYTGNSSLVNGQDLNFSPRFGFAYSMDDKTVVHGGFGIFFGGIENTGGPETLQNYPFQFTSNFPRAGTCTAGNCATNGIKLETGFSSYLSGGLINMISTPSFAGSQPNIKNPYTESYNLSVQRAITNDLVATLAYVGDVSRHLVVNVNTNSAAALIDPRLNTQTVQPFPAFGSVATNEYAGVSSYNSLQAKVEKRYENGLSFLTTYTWAHSLDDASQPLGGIGYRGINLIGIGGDYTNSQADARHRLTFNGYYQLPFGRGKKFLSRGGIVNALVGGWASDVQFTAQTGFPFSVSTNLGSAGPNGGSANAILVRNPFAAGGNPDPSNPSITCASVTRTRAHWYNPCAFANPVLAFPNAQVAGSPVSTTRITGLAALPYLGGRFNTIHGPGYERVNTSLFKRLPTFREQYFELRADIFNVLNTPAYGNPSTTSNATTGGQITASQTFQSFTPDARFIQLSAKYVF</sequence>
<dbReference type="KEGG" id="epl:P4G45_01055"/>
<evidence type="ECO:0000256" key="5">
    <source>
        <dbReference type="ARBA" id="ARBA00023136"/>
    </source>
</evidence>
<evidence type="ECO:0000256" key="2">
    <source>
        <dbReference type="ARBA" id="ARBA00022448"/>
    </source>
</evidence>
<comment type="subcellular location">
    <subcellularLocation>
        <location evidence="1">Cell outer membrane</location>
        <topology evidence="1">Multi-pass membrane protein</topology>
    </subcellularLocation>
</comment>
<feature type="signal peptide" evidence="7">
    <location>
        <begin position="1"/>
        <end position="20"/>
    </location>
</feature>
<protein>
    <submittedName>
        <fullName evidence="9">TonB-dependent receptor</fullName>
    </submittedName>
</protein>
<dbReference type="GO" id="GO:0044718">
    <property type="term" value="P:siderophore transmembrane transport"/>
    <property type="evidence" value="ECO:0007669"/>
    <property type="project" value="TreeGrafter"/>
</dbReference>
<dbReference type="EMBL" id="CP121194">
    <property type="protein sequence ID" value="XBH10341.1"/>
    <property type="molecule type" value="Genomic_DNA"/>
</dbReference>
<dbReference type="AlphaFoldDB" id="A0AAU7CYQ4"/>
<dbReference type="Gene3D" id="2.40.170.20">
    <property type="entry name" value="TonB-dependent receptor, beta-barrel domain"/>
    <property type="match status" value="1"/>
</dbReference>
<dbReference type="PANTHER" id="PTHR30069:SF46">
    <property type="entry name" value="OAR PROTEIN"/>
    <property type="match status" value="1"/>
</dbReference>
<evidence type="ECO:0000259" key="8">
    <source>
        <dbReference type="Pfam" id="PF25183"/>
    </source>
</evidence>
<dbReference type="InterPro" id="IPR036942">
    <property type="entry name" value="Beta-barrel_TonB_sf"/>
</dbReference>
<name>A0AAU7CYQ4_9BACT</name>
<keyword evidence="4" id="KW-0812">Transmembrane</keyword>
<evidence type="ECO:0000256" key="3">
    <source>
        <dbReference type="ARBA" id="ARBA00022452"/>
    </source>
</evidence>
<evidence type="ECO:0000256" key="6">
    <source>
        <dbReference type="ARBA" id="ARBA00023237"/>
    </source>
</evidence>
<evidence type="ECO:0000313" key="9">
    <source>
        <dbReference type="EMBL" id="XBH10341.1"/>
    </source>
</evidence>
<feature type="domain" description="TonB-dependent transporter Oar-like beta-barrel" evidence="8">
    <location>
        <begin position="241"/>
        <end position="1155"/>
    </location>
</feature>
<dbReference type="Pfam" id="PF25183">
    <property type="entry name" value="OMP_b-brl_4"/>
    <property type="match status" value="1"/>
</dbReference>
<dbReference type="SUPFAM" id="SSF56935">
    <property type="entry name" value="Porins"/>
    <property type="match status" value="1"/>
</dbReference>
<feature type="chain" id="PRO_5043470355" evidence="7">
    <location>
        <begin position="21"/>
        <end position="1162"/>
    </location>
</feature>
<accession>A0AAU7CYQ4</accession>
<keyword evidence="2" id="KW-0813">Transport</keyword>
<keyword evidence="3" id="KW-1134">Transmembrane beta strand</keyword>
<dbReference type="SUPFAM" id="SSF49478">
    <property type="entry name" value="Cna protein B-type domain"/>
    <property type="match status" value="1"/>
</dbReference>
<dbReference type="Pfam" id="PF13620">
    <property type="entry name" value="CarboxypepD_reg"/>
    <property type="match status" value="1"/>
</dbReference>
<keyword evidence="9" id="KW-0675">Receptor</keyword>
<organism evidence="9">
    <name type="scientific">Edaphobacter paludis</name>
    <dbReference type="NCBI Taxonomy" id="3035702"/>
    <lineage>
        <taxon>Bacteria</taxon>
        <taxon>Pseudomonadati</taxon>
        <taxon>Acidobacteriota</taxon>
        <taxon>Terriglobia</taxon>
        <taxon>Terriglobales</taxon>
        <taxon>Acidobacteriaceae</taxon>
        <taxon>Edaphobacter</taxon>
    </lineage>
</organism>
<keyword evidence="7" id="KW-0732">Signal</keyword>
<dbReference type="PANTHER" id="PTHR30069">
    <property type="entry name" value="TONB-DEPENDENT OUTER MEMBRANE RECEPTOR"/>
    <property type="match status" value="1"/>
</dbReference>
<evidence type="ECO:0000256" key="1">
    <source>
        <dbReference type="ARBA" id="ARBA00004571"/>
    </source>
</evidence>
<dbReference type="GO" id="GO:0009279">
    <property type="term" value="C:cell outer membrane"/>
    <property type="evidence" value="ECO:0007669"/>
    <property type="project" value="UniProtKB-SubCell"/>
</dbReference>
<dbReference type="RefSeq" id="WP_348267848.1">
    <property type="nucleotide sequence ID" value="NZ_CP121194.1"/>
</dbReference>
<keyword evidence="5" id="KW-0472">Membrane</keyword>